<organism evidence="1 2">
    <name type="scientific">Thalictrum thalictroides</name>
    <name type="common">Rue-anemone</name>
    <name type="synonym">Anemone thalictroides</name>
    <dbReference type="NCBI Taxonomy" id="46969"/>
    <lineage>
        <taxon>Eukaryota</taxon>
        <taxon>Viridiplantae</taxon>
        <taxon>Streptophyta</taxon>
        <taxon>Embryophyta</taxon>
        <taxon>Tracheophyta</taxon>
        <taxon>Spermatophyta</taxon>
        <taxon>Magnoliopsida</taxon>
        <taxon>Ranunculales</taxon>
        <taxon>Ranunculaceae</taxon>
        <taxon>Thalictroideae</taxon>
        <taxon>Thalictrum</taxon>
    </lineage>
</organism>
<accession>A0A7J6UYR1</accession>
<evidence type="ECO:0000313" key="1">
    <source>
        <dbReference type="EMBL" id="KAF5177270.1"/>
    </source>
</evidence>
<dbReference type="AlphaFoldDB" id="A0A7J6UYR1"/>
<dbReference type="Proteomes" id="UP000554482">
    <property type="component" value="Unassembled WGS sequence"/>
</dbReference>
<proteinExistence type="predicted"/>
<gene>
    <name evidence="1" type="ORF">FRX31_033142</name>
</gene>
<evidence type="ECO:0000313" key="2">
    <source>
        <dbReference type="Proteomes" id="UP000554482"/>
    </source>
</evidence>
<reference evidence="1 2" key="1">
    <citation type="submission" date="2020-06" db="EMBL/GenBank/DDBJ databases">
        <title>Transcriptomic and genomic resources for Thalictrum thalictroides and T. hernandezii: Facilitating candidate gene discovery in an emerging model plant lineage.</title>
        <authorList>
            <person name="Arias T."/>
            <person name="Riano-Pachon D.M."/>
            <person name="Di Stilio V.S."/>
        </authorList>
    </citation>
    <scope>NUCLEOTIDE SEQUENCE [LARGE SCALE GENOMIC DNA]</scope>
    <source>
        <strain evidence="2">cv. WT478/WT964</strain>
        <tissue evidence="1">Leaves</tissue>
    </source>
</reference>
<dbReference type="EMBL" id="JABWDY010041616">
    <property type="protein sequence ID" value="KAF5177270.1"/>
    <property type="molecule type" value="Genomic_DNA"/>
</dbReference>
<comment type="caution">
    <text evidence="1">The sequence shown here is derived from an EMBL/GenBank/DDBJ whole genome shotgun (WGS) entry which is preliminary data.</text>
</comment>
<name>A0A7J6UYR1_THATH</name>
<keyword evidence="2" id="KW-1185">Reference proteome</keyword>
<protein>
    <submittedName>
        <fullName evidence="1">Uncharacterized protein</fullName>
    </submittedName>
</protein>
<sequence>MELTMQEFKYPAMAILRKTKAPATVLMLAGKWLLKNSINEIPIKASVKPENANCGKSHTKCVVETKVPFFKAASRRFASTNPADNIQSIDMRIPALILSTKFIPFLFTLREKGRRIRS</sequence>